<dbReference type="InterPro" id="IPR041373">
    <property type="entry name" value="RT_RNaseH"/>
</dbReference>
<dbReference type="InterPro" id="IPR043128">
    <property type="entry name" value="Rev_trsase/Diguanyl_cyclase"/>
</dbReference>
<comment type="caution">
    <text evidence="8">The sequence shown here is derived from an EMBL/GenBank/DDBJ whole genome shotgun (WGS) entry which is preliminary data.</text>
</comment>
<keyword evidence="9" id="KW-1185">Reference proteome</keyword>
<gene>
    <name evidence="8" type="ORF">O0I10_012246</name>
</gene>
<dbReference type="InterPro" id="IPR050951">
    <property type="entry name" value="Retrovirus_Pol_polyprotein"/>
</dbReference>
<dbReference type="EMBL" id="JARTCD010000117">
    <property type="protein sequence ID" value="KAJ8652138.1"/>
    <property type="molecule type" value="Genomic_DNA"/>
</dbReference>
<reference evidence="8 9" key="1">
    <citation type="submission" date="2023-03" db="EMBL/GenBank/DDBJ databases">
        <title>Genome sequence of Lichtheimia ornata CBS 291.66.</title>
        <authorList>
            <person name="Mohabir J.T."/>
            <person name="Shea T.P."/>
            <person name="Kurbessoian T."/>
            <person name="Berby B."/>
            <person name="Fontaine J."/>
            <person name="Livny J."/>
            <person name="Gnirke A."/>
            <person name="Stajich J.E."/>
            <person name="Cuomo C.A."/>
        </authorList>
    </citation>
    <scope>NUCLEOTIDE SEQUENCE [LARGE SCALE GENOMIC DNA]</scope>
    <source>
        <strain evidence="8">CBS 291.66</strain>
    </source>
</reference>
<dbReference type="GeneID" id="83219630"/>
<keyword evidence="4" id="KW-0255">Endonuclease</keyword>
<evidence type="ECO:0000256" key="2">
    <source>
        <dbReference type="ARBA" id="ARBA00022695"/>
    </source>
</evidence>
<evidence type="ECO:0000256" key="6">
    <source>
        <dbReference type="ARBA" id="ARBA00022918"/>
    </source>
</evidence>
<protein>
    <recommendedName>
        <fullName evidence="7">Reverse transcriptase RNase H-like domain-containing protein</fullName>
    </recommendedName>
</protein>
<name>A0AAD7US29_9FUNG</name>
<dbReference type="GO" id="GO:0016787">
    <property type="term" value="F:hydrolase activity"/>
    <property type="evidence" value="ECO:0007669"/>
    <property type="project" value="UniProtKB-KW"/>
</dbReference>
<evidence type="ECO:0000256" key="1">
    <source>
        <dbReference type="ARBA" id="ARBA00022679"/>
    </source>
</evidence>
<sequence length="316" mass="36131">MNRVLNDFMMTVMVYLDDIMIYSKTKADHEVHVRKVLQHRVGISWLSSIWSGNLTLRKQGQGDSEWPVPTNVQEVRQFVGLGSHYRRFIQDFAAMASPLTDLTKGTGTKKEQLFGLKSANALLTRSKPPHFSKPILSPQIRTSHTSSRRMLVIMVWGAVLLQRTRWRKASDCVRIKKLSDEERSYRTRKEMLAILHALRAWRCFIEGRPYTVFSDHNPLKYFRTQVKPTPRLTRWMAEIELYDPTIVTWQRKTVPDLLSRRDGPILSPMNQVCVTISLCCQVGAKVGLAQILCNAGRQMAHNMGSSPPAQGQIRGA</sequence>
<dbReference type="InterPro" id="IPR043502">
    <property type="entry name" value="DNA/RNA_pol_sf"/>
</dbReference>
<dbReference type="PANTHER" id="PTHR37984">
    <property type="entry name" value="PROTEIN CBG26694"/>
    <property type="match status" value="1"/>
</dbReference>
<evidence type="ECO:0000256" key="3">
    <source>
        <dbReference type="ARBA" id="ARBA00022722"/>
    </source>
</evidence>
<keyword evidence="5" id="KW-0378">Hydrolase</keyword>
<organism evidence="8 9">
    <name type="scientific">Lichtheimia ornata</name>
    <dbReference type="NCBI Taxonomy" id="688661"/>
    <lineage>
        <taxon>Eukaryota</taxon>
        <taxon>Fungi</taxon>
        <taxon>Fungi incertae sedis</taxon>
        <taxon>Mucoromycota</taxon>
        <taxon>Mucoromycotina</taxon>
        <taxon>Mucoromycetes</taxon>
        <taxon>Mucorales</taxon>
        <taxon>Lichtheimiaceae</taxon>
        <taxon>Lichtheimia</taxon>
    </lineage>
</organism>
<keyword evidence="3" id="KW-0540">Nuclease</keyword>
<evidence type="ECO:0000259" key="7">
    <source>
        <dbReference type="Pfam" id="PF17917"/>
    </source>
</evidence>
<dbReference type="PANTHER" id="PTHR37984:SF5">
    <property type="entry name" value="PROTEIN NYNRIN-LIKE"/>
    <property type="match status" value="1"/>
</dbReference>
<proteinExistence type="predicted"/>
<accession>A0AAD7US29</accession>
<dbReference type="SUPFAM" id="SSF56672">
    <property type="entry name" value="DNA/RNA polymerases"/>
    <property type="match status" value="1"/>
</dbReference>
<dbReference type="AlphaFoldDB" id="A0AAD7US29"/>
<dbReference type="RefSeq" id="XP_058337052.1">
    <property type="nucleotide sequence ID" value="XM_058492189.1"/>
</dbReference>
<evidence type="ECO:0000256" key="5">
    <source>
        <dbReference type="ARBA" id="ARBA00022801"/>
    </source>
</evidence>
<evidence type="ECO:0000313" key="9">
    <source>
        <dbReference type="Proteomes" id="UP001234581"/>
    </source>
</evidence>
<evidence type="ECO:0000256" key="4">
    <source>
        <dbReference type="ARBA" id="ARBA00022759"/>
    </source>
</evidence>
<evidence type="ECO:0000313" key="8">
    <source>
        <dbReference type="EMBL" id="KAJ8652138.1"/>
    </source>
</evidence>
<dbReference type="Pfam" id="PF17917">
    <property type="entry name" value="RT_RNaseH"/>
    <property type="match status" value="1"/>
</dbReference>
<keyword evidence="1" id="KW-0808">Transferase</keyword>
<dbReference type="Proteomes" id="UP001234581">
    <property type="component" value="Unassembled WGS sequence"/>
</dbReference>
<keyword evidence="6" id="KW-0695">RNA-directed DNA polymerase</keyword>
<dbReference type="Gene3D" id="3.30.70.270">
    <property type="match status" value="2"/>
</dbReference>
<dbReference type="GO" id="GO:0003964">
    <property type="term" value="F:RNA-directed DNA polymerase activity"/>
    <property type="evidence" value="ECO:0007669"/>
    <property type="project" value="UniProtKB-KW"/>
</dbReference>
<dbReference type="CDD" id="cd09274">
    <property type="entry name" value="RNase_HI_RT_Ty3"/>
    <property type="match status" value="1"/>
</dbReference>
<dbReference type="GO" id="GO:0004519">
    <property type="term" value="F:endonuclease activity"/>
    <property type="evidence" value="ECO:0007669"/>
    <property type="project" value="UniProtKB-KW"/>
</dbReference>
<feature type="domain" description="Reverse transcriptase RNase H-like" evidence="7">
    <location>
        <begin position="155"/>
        <end position="242"/>
    </location>
</feature>
<keyword evidence="2" id="KW-0548">Nucleotidyltransferase</keyword>